<feature type="region of interest" description="Disordered" evidence="1">
    <location>
        <begin position="79"/>
        <end position="106"/>
    </location>
</feature>
<dbReference type="Pfam" id="PF01764">
    <property type="entry name" value="Lipase_3"/>
    <property type="match status" value="1"/>
</dbReference>
<feature type="region of interest" description="Disordered" evidence="1">
    <location>
        <begin position="237"/>
        <end position="271"/>
    </location>
</feature>
<evidence type="ECO:0000256" key="1">
    <source>
        <dbReference type="SAM" id="MobiDB-lite"/>
    </source>
</evidence>
<reference evidence="3 4" key="1">
    <citation type="journal article" date="2018" name="Science">
        <title>The opium poppy genome and morphinan production.</title>
        <authorList>
            <person name="Guo L."/>
            <person name="Winzer T."/>
            <person name="Yang X."/>
            <person name="Li Y."/>
            <person name="Ning Z."/>
            <person name="He Z."/>
            <person name="Teodor R."/>
            <person name="Lu Y."/>
            <person name="Bowser T.A."/>
            <person name="Graham I.A."/>
            <person name="Ye K."/>
        </authorList>
    </citation>
    <scope>NUCLEOTIDE SEQUENCE [LARGE SCALE GENOMIC DNA]</scope>
    <source>
        <strain evidence="4">cv. HN1</strain>
        <tissue evidence="3">Leaves</tissue>
    </source>
</reference>
<evidence type="ECO:0000313" key="4">
    <source>
        <dbReference type="Proteomes" id="UP000316621"/>
    </source>
</evidence>
<keyword evidence="4" id="KW-1185">Reference proteome</keyword>
<name>A0A4Y7ILP3_PAPSO</name>
<dbReference type="PANTHER" id="PTHR46483:SF4">
    <property type="entry name" value="PHOSPHOLIPASE A1 PLIP2, CHLOROPLASTIC"/>
    <property type="match status" value="1"/>
</dbReference>
<accession>A0A4Y7ILP3</accession>
<dbReference type="SUPFAM" id="SSF53474">
    <property type="entry name" value="alpha/beta-Hydrolases"/>
    <property type="match status" value="1"/>
</dbReference>
<feature type="domain" description="Fungal lipase-type" evidence="2">
    <location>
        <begin position="382"/>
        <end position="547"/>
    </location>
</feature>
<gene>
    <name evidence="3" type="ORF">C5167_017060</name>
</gene>
<dbReference type="PANTHER" id="PTHR46483">
    <property type="entry name" value="PHOSPHOLIPASE A1 PLIP2, CHLOROPLASTIC"/>
    <property type="match status" value="1"/>
</dbReference>
<dbReference type="InterPro" id="IPR029058">
    <property type="entry name" value="AB_hydrolase_fold"/>
</dbReference>
<sequence length="763" mass="85237">MDGLCFKPGVNGFCYSNLPFINGNDPVRTHSTQVSTLGRSGNGVSVENSVVSTSSAQPQKSRFSFTRPLLKSLWLSSNVENREEEDKTEEIDNGGGVERKTGEEEKEMNGNSWVMKILHAQSVWKEEELENKNGIDVCERENDQRVDSDDENDCSLCNGDDEDGDVCEVDEEDENNEKVEFDRDSFSKLLQKVSLAEAKVLAKISYLGNLAYSIPKIKAENLLKRHKLRFVTSSVEKEAHPANVEDKSGSPQVEETEKLVDGMEETEEQRKNRYQISASAAYHIAASAASYLQSHTRGILSFKSSKDGKEEVSIGEGFDSKGNAEVRSSKAASFVATSDSVTAGVSAKEETKRAVTKDLNSAHSSPCAWFICDDDRSATRFFVIQGSESMASWQANLLFEPVQFEVNVVAMLVKNLWLLYNLIMEDNNSSWFMQGLDVLVHRGIYEAAKGIYEQMLPEVHAHLKSHGDSARLRFTGHSLGGSLALLVNLMLLIRREAPLSSLLPVVMFGAPSILCGGDQLLRRLGLPRSHVKAITMHRDIVPRAFSCSYPDRVAELLRAVNGNFRNHPCLKNRKMLYTPMGEILILQPEEKFSPHHELLPSGSGLYLLSCPLSHLKDKEKQLRSAQAVFFNSPHPLEILSDRAAYGSDGTIYRDHDMYSYLRSVLGVIRLEHNQIRKVKRKNRREVWWPIVTPKETPNSGIVGHQVSSSPMSRQPLNFAGAFQNGGQSLKRFSRLVASQHMQLFVILMIPARMLLVGLYHVTS</sequence>
<proteinExistence type="predicted"/>
<dbReference type="AlphaFoldDB" id="A0A4Y7ILP3"/>
<organism evidence="3 4">
    <name type="scientific">Papaver somniferum</name>
    <name type="common">Opium poppy</name>
    <dbReference type="NCBI Taxonomy" id="3469"/>
    <lineage>
        <taxon>Eukaryota</taxon>
        <taxon>Viridiplantae</taxon>
        <taxon>Streptophyta</taxon>
        <taxon>Embryophyta</taxon>
        <taxon>Tracheophyta</taxon>
        <taxon>Spermatophyta</taxon>
        <taxon>Magnoliopsida</taxon>
        <taxon>Ranunculales</taxon>
        <taxon>Papaveraceae</taxon>
        <taxon>Papaveroideae</taxon>
        <taxon>Papaver</taxon>
    </lineage>
</organism>
<dbReference type="Gramene" id="RZC48642">
    <property type="protein sequence ID" value="RZC48642"/>
    <property type="gene ID" value="C5167_017060"/>
</dbReference>
<dbReference type="InterPro" id="IPR002921">
    <property type="entry name" value="Fungal_lipase-type"/>
</dbReference>
<dbReference type="STRING" id="3469.A0A4Y7ILP3"/>
<dbReference type="InterPro" id="IPR043367">
    <property type="entry name" value="PLIP1/2/3"/>
</dbReference>
<dbReference type="CDD" id="cd00519">
    <property type="entry name" value="Lipase_3"/>
    <property type="match status" value="1"/>
</dbReference>
<dbReference type="OMA" id="VCYEENK"/>
<dbReference type="GO" id="GO:0008970">
    <property type="term" value="F:phospholipase A1 activity"/>
    <property type="evidence" value="ECO:0007669"/>
    <property type="project" value="InterPro"/>
</dbReference>
<dbReference type="Proteomes" id="UP000316621">
    <property type="component" value="Chromosome 2"/>
</dbReference>
<evidence type="ECO:0000313" key="3">
    <source>
        <dbReference type="EMBL" id="RZC48642.1"/>
    </source>
</evidence>
<evidence type="ECO:0000259" key="2">
    <source>
        <dbReference type="Pfam" id="PF01764"/>
    </source>
</evidence>
<dbReference type="Gene3D" id="3.40.50.1820">
    <property type="entry name" value="alpha/beta hydrolase"/>
    <property type="match status" value="1"/>
</dbReference>
<dbReference type="EMBL" id="CM010716">
    <property type="protein sequence ID" value="RZC48642.1"/>
    <property type="molecule type" value="Genomic_DNA"/>
</dbReference>
<dbReference type="GO" id="GO:0006629">
    <property type="term" value="P:lipid metabolic process"/>
    <property type="evidence" value="ECO:0007669"/>
    <property type="project" value="InterPro"/>
</dbReference>
<protein>
    <recommendedName>
        <fullName evidence="2">Fungal lipase-type domain-containing protein</fullName>
    </recommendedName>
</protein>
<feature type="compositionally biased region" description="Basic and acidic residues" evidence="1">
    <location>
        <begin position="237"/>
        <end position="248"/>
    </location>
</feature>